<gene>
    <name evidence="2" type="ordered locus">Shel_03010</name>
</gene>
<dbReference type="RefSeq" id="WP_012797478.1">
    <property type="nucleotide sequence ID" value="NC_013165.1"/>
</dbReference>
<protein>
    <recommendedName>
        <fullName evidence="4">Tellurite resistance protein TerB</fullName>
    </recommendedName>
</protein>
<dbReference type="HOGENOM" id="CLU_828738_0_0_11"/>
<dbReference type="Gene3D" id="1.10.3680.10">
    <property type="entry name" value="TerB-like"/>
    <property type="match status" value="1"/>
</dbReference>
<dbReference type="AlphaFoldDB" id="C7N263"/>
<evidence type="ECO:0000313" key="2">
    <source>
        <dbReference type="EMBL" id="ACV21369.1"/>
    </source>
</evidence>
<dbReference type="EMBL" id="CP001684">
    <property type="protein sequence ID" value="ACV21369.1"/>
    <property type="molecule type" value="Genomic_DNA"/>
</dbReference>
<evidence type="ECO:0000256" key="1">
    <source>
        <dbReference type="SAM" id="Coils"/>
    </source>
</evidence>
<evidence type="ECO:0008006" key="4">
    <source>
        <dbReference type="Google" id="ProtNLM"/>
    </source>
</evidence>
<reference evidence="2 3" key="1">
    <citation type="journal article" date="2009" name="Stand. Genomic Sci.">
        <title>Complete genome sequence of Slackia heliotrinireducens type strain (RHS 1).</title>
        <authorList>
            <person name="Pukall R."/>
            <person name="Lapidus A."/>
            <person name="Nolan M."/>
            <person name="Copeland A."/>
            <person name="Glavina Del Rio T."/>
            <person name="Lucas S."/>
            <person name="Chen F."/>
            <person name="Tice H."/>
            <person name="Cheng J.F."/>
            <person name="Chertkov O."/>
            <person name="Bruce D."/>
            <person name="Goodwin L."/>
            <person name="Kuske C."/>
            <person name="Brettin T."/>
            <person name="Detter J.C."/>
            <person name="Han C."/>
            <person name="Pitluck S."/>
            <person name="Pati A."/>
            <person name="Mavrommatis K."/>
            <person name="Ivanova N."/>
            <person name="Ovchinnikova G."/>
            <person name="Chen A."/>
            <person name="Palaniappan K."/>
            <person name="Schneider S."/>
            <person name="Rohde M."/>
            <person name="Chain P."/>
            <person name="D'haeseleer P."/>
            <person name="Goker M."/>
            <person name="Bristow J."/>
            <person name="Eisen J.A."/>
            <person name="Markowitz V."/>
            <person name="Kyrpides N.C."/>
            <person name="Klenk H.P."/>
            <person name="Hugenholtz P."/>
        </authorList>
    </citation>
    <scope>NUCLEOTIDE SEQUENCE [LARGE SCALE GENOMIC DNA]</scope>
    <source>
        <strain evidence="3">ATCC 29202 / DSM 20476 / NCTC 11029 / RHS 1</strain>
    </source>
</reference>
<proteinExistence type="predicted"/>
<dbReference type="SUPFAM" id="SSF158682">
    <property type="entry name" value="TerB-like"/>
    <property type="match status" value="1"/>
</dbReference>
<dbReference type="KEGG" id="shi:Shel_03010"/>
<keyword evidence="1" id="KW-0175">Coiled coil</keyword>
<dbReference type="Proteomes" id="UP000002026">
    <property type="component" value="Chromosome"/>
</dbReference>
<sequence>MSIEAAKKNPIDMKVADASDETLEAIIQLRKKIKNKEERLGFVKGLYYISLVDTDYTEDEKALVEGTACALGINESTLAYMEHEVNNDPDASIQSFATAGPKKYRQQLFEEMAALTYIKGYQLSAEDSAMMKVAKEMGIKEDKAEKTMCELYMAMQGFDVSTKATIAKAALGVGAIAAGAAVCAVTAGVAAPAIGAAIGGLQGLGGIAAVNAGLAALGGGAIAAGGGGVAAGTAAIVAAGAVAGGGAAAVGISVKENITAAHDKKKLQAAIRKQQKDDMTKQEITENLIKAIELEQARLKQLEELHASKRDIASIEKQIANLLTQKAELESGMEG</sequence>
<keyword evidence="3" id="KW-1185">Reference proteome</keyword>
<feature type="coiled-coil region" evidence="1">
    <location>
        <begin position="285"/>
        <end position="332"/>
    </location>
</feature>
<name>C7N263_SLAHD</name>
<dbReference type="InterPro" id="IPR029024">
    <property type="entry name" value="TerB-like"/>
</dbReference>
<accession>C7N263</accession>
<dbReference type="STRING" id="471855.Shel_03010"/>
<organism evidence="2 3">
    <name type="scientific">Slackia heliotrinireducens (strain ATCC 29202 / DSM 20476 / NCTC 11029 / RHS 1)</name>
    <name type="common">Peptococcus heliotrinreducens</name>
    <dbReference type="NCBI Taxonomy" id="471855"/>
    <lineage>
        <taxon>Bacteria</taxon>
        <taxon>Bacillati</taxon>
        <taxon>Actinomycetota</taxon>
        <taxon>Coriobacteriia</taxon>
        <taxon>Eggerthellales</taxon>
        <taxon>Eggerthellaceae</taxon>
        <taxon>Slackia</taxon>
    </lineage>
</organism>
<evidence type="ECO:0000313" key="3">
    <source>
        <dbReference type="Proteomes" id="UP000002026"/>
    </source>
</evidence>